<keyword evidence="4" id="KW-0812">Transmembrane</keyword>
<dbReference type="AlphaFoldDB" id="A0A7S8EBQ3"/>
<feature type="transmembrane region" description="Helical" evidence="4">
    <location>
        <begin position="12"/>
        <end position="34"/>
    </location>
</feature>
<feature type="domain" description="CobQ/CobB/MinD/ParA nucleotide binding" evidence="5">
    <location>
        <begin position="351"/>
        <end position="467"/>
    </location>
</feature>
<dbReference type="InterPro" id="IPR050445">
    <property type="entry name" value="Bact_polysacc_biosynth/exp"/>
</dbReference>
<organism evidence="6 7">
    <name type="scientific">Phototrophicus methaneseepsis</name>
    <dbReference type="NCBI Taxonomy" id="2710758"/>
    <lineage>
        <taxon>Bacteria</taxon>
        <taxon>Bacillati</taxon>
        <taxon>Chloroflexota</taxon>
        <taxon>Candidatus Thermofontia</taxon>
        <taxon>Phototrophicales</taxon>
        <taxon>Phototrophicaceae</taxon>
        <taxon>Phototrophicus</taxon>
    </lineage>
</organism>
<reference evidence="6 7" key="1">
    <citation type="submission" date="2020-02" db="EMBL/GenBank/DDBJ databases">
        <authorList>
            <person name="Zheng R.K."/>
            <person name="Sun C.M."/>
        </authorList>
    </citation>
    <scope>NUCLEOTIDE SEQUENCE [LARGE SCALE GENOMIC DNA]</scope>
    <source>
        <strain evidence="7">rifampicinis</strain>
    </source>
</reference>
<evidence type="ECO:0000259" key="5">
    <source>
        <dbReference type="Pfam" id="PF01656"/>
    </source>
</evidence>
<dbReference type="InterPro" id="IPR002586">
    <property type="entry name" value="CobQ/CobB/MinD/ParA_Nub-bd_dom"/>
</dbReference>
<dbReference type="GO" id="GO:0004713">
    <property type="term" value="F:protein tyrosine kinase activity"/>
    <property type="evidence" value="ECO:0007669"/>
    <property type="project" value="TreeGrafter"/>
</dbReference>
<keyword evidence="1" id="KW-0547">Nucleotide-binding</keyword>
<accession>A0A7S8EBQ3</accession>
<protein>
    <recommendedName>
        <fullName evidence="5">CobQ/CobB/MinD/ParA nucleotide binding domain-containing protein</fullName>
    </recommendedName>
</protein>
<dbReference type="GO" id="GO:0005886">
    <property type="term" value="C:plasma membrane"/>
    <property type="evidence" value="ECO:0007669"/>
    <property type="project" value="TreeGrafter"/>
</dbReference>
<dbReference type="InterPro" id="IPR027417">
    <property type="entry name" value="P-loop_NTPase"/>
</dbReference>
<name>A0A7S8EBQ3_9CHLR</name>
<keyword evidence="4" id="KW-0472">Membrane</keyword>
<dbReference type="EMBL" id="CP062983">
    <property type="protein sequence ID" value="QPC83987.1"/>
    <property type="molecule type" value="Genomic_DNA"/>
</dbReference>
<evidence type="ECO:0000256" key="3">
    <source>
        <dbReference type="SAM" id="Coils"/>
    </source>
</evidence>
<dbReference type="KEGG" id="pmet:G4Y79_06300"/>
<dbReference type="PANTHER" id="PTHR32309">
    <property type="entry name" value="TYROSINE-PROTEIN KINASE"/>
    <property type="match status" value="1"/>
</dbReference>
<dbReference type="InterPro" id="IPR005702">
    <property type="entry name" value="Wzc-like_C"/>
</dbReference>
<evidence type="ECO:0000313" key="7">
    <source>
        <dbReference type="Proteomes" id="UP000594468"/>
    </source>
</evidence>
<keyword evidence="3" id="KW-0175">Coiled coil</keyword>
<feature type="transmembrane region" description="Helical" evidence="4">
    <location>
        <begin position="249"/>
        <end position="270"/>
    </location>
</feature>
<keyword evidence="4" id="KW-1133">Transmembrane helix</keyword>
<sequence>MENEGVRYINLIIRRLWIIVLAALITGGATYFLYSRQAPSYTSEARLLIGNVISAPNPNVNTLELSERLAILYLELVRSRETLVPAIEELGLDISYEDFNELIGASIVPDTPILIIDSVYDDPYIAADIANTVAQKLIETAPTDLTPEEESRLTLIGQQIDDLQEQIASTRQQAADILGRIEEAQEIEFLSTESLLMDQYNMLSDRIVTSQQTLAQLLDAYLALSEKVNSLEVLEAAEPNLEETGISPIIIGAAGAVVGIILATSLVLLLDYTNRSIRTEVELRRALSLPVMASVPSIRTINNQPTRYKVVRDMPNSTIAEDFRSMRTSLLFSKESSLDETASNRESRVYLISSTRGNEGRTFIAANLALSIAETGARVLLVDSDIRNPKLHQVFELSNDKGLATLLTEARSNPKIFQKNATDDFLDCINIQSVPDIGSLDVVACGATPDTLSPHIIGFENIERTIERLIDIGNYNVILFDSPPAMDYADGYTLAAKVNASALIVIEASRTDRAEAMQVRDQFMDMGLTLTGTILNKT</sequence>
<keyword evidence="7" id="KW-1185">Reference proteome</keyword>
<dbReference type="Proteomes" id="UP000594468">
    <property type="component" value="Chromosome"/>
</dbReference>
<dbReference type="PANTHER" id="PTHR32309:SF13">
    <property type="entry name" value="FERRIC ENTEROBACTIN TRANSPORT PROTEIN FEPE"/>
    <property type="match status" value="1"/>
</dbReference>
<dbReference type="CDD" id="cd05387">
    <property type="entry name" value="BY-kinase"/>
    <property type="match status" value="1"/>
</dbReference>
<evidence type="ECO:0000256" key="2">
    <source>
        <dbReference type="ARBA" id="ARBA00022840"/>
    </source>
</evidence>
<dbReference type="RefSeq" id="WP_195172051.1">
    <property type="nucleotide sequence ID" value="NZ_CP062983.1"/>
</dbReference>
<dbReference type="Pfam" id="PF01656">
    <property type="entry name" value="CbiA"/>
    <property type="match status" value="1"/>
</dbReference>
<gene>
    <name evidence="6" type="ORF">G4Y79_06300</name>
</gene>
<feature type="coiled-coil region" evidence="3">
    <location>
        <begin position="153"/>
        <end position="180"/>
    </location>
</feature>
<evidence type="ECO:0000256" key="4">
    <source>
        <dbReference type="SAM" id="Phobius"/>
    </source>
</evidence>
<proteinExistence type="predicted"/>
<dbReference type="SUPFAM" id="SSF52540">
    <property type="entry name" value="P-loop containing nucleoside triphosphate hydrolases"/>
    <property type="match status" value="1"/>
</dbReference>
<keyword evidence="2" id="KW-0067">ATP-binding</keyword>
<evidence type="ECO:0000256" key="1">
    <source>
        <dbReference type="ARBA" id="ARBA00022741"/>
    </source>
</evidence>
<evidence type="ECO:0000313" key="6">
    <source>
        <dbReference type="EMBL" id="QPC83987.1"/>
    </source>
</evidence>
<dbReference type="Gene3D" id="3.40.50.300">
    <property type="entry name" value="P-loop containing nucleotide triphosphate hydrolases"/>
    <property type="match status" value="1"/>
</dbReference>